<keyword evidence="6" id="KW-1185">Reference proteome</keyword>
<reference evidence="5 6" key="1">
    <citation type="journal article" date="2020" name="ISME J.">
        <title>Uncovering the hidden diversity of litter-decomposition mechanisms in mushroom-forming fungi.</title>
        <authorList>
            <person name="Floudas D."/>
            <person name="Bentzer J."/>
            <person name="Ahren D."/>
            <person name="Johansson T."/>
            <person name="Persson P."/>
            <person name="Tunlid A."/>
        </authorList>
    </citation>
    <scope>NUCLEOTIDE SEQUENCE [LARGE SCALE GENOMIC DNA]</scope>
    <source>
        <strain evidence="5 6">CBS 101986</strain>
    </source>
</reference>
<dbReference type="Proteomes" id="UP000567179">
    <property type="component" value="Unassembled WGS sequence"/>
</dbReference>
<comment type="caution">
    <text evidence="5">The sequence shown here is derived from an EMBL/GenBank/DDBJ whole genome shotgun (WGS) entry which is preliminary data.</text>
</comment>
<dbReference type="SUPFAM" id="SSF47473">
    <property type="entry name" value="EF-hand"/>
    <property type="match status" value="1"/>
</dbReference>
<gene>
    <name evidence="5" type="ORF">D9619_010590</name>
</gene>
<dbReference type="PROSITE" id="PS00018">
    <property type="entry name" value="EF_HAND_1"/>
    <property type="match status" value="1"/>
</dbReference>
<dbReference type="Pfam" id="PF12763">
    <property type="entry name" value="EH"/>
    <property type="match status" value="1"/>
</dbReference>
<dbReference type="EMBL" id="JAACJJ010000058">
    <property type="protein sequence ID" value="KAF5310193.1"/>
    <property type="molecule type" value="Genomic_DNA"/>
</dbReference>
<feature type="region of interest" description="Disordered" evidence="3">
    <location>
        <begin position="830"/>
        <end position="850"/>
    </location>
</feature>
<dbReference type="SMART" id="SM00027">
    <property type="entry name" value="EH"/>
    <property type="match status" value="1"/>
</dbReference>
<dbReference type="InterPro" id="IPR000261">
    <property type="entry name" value="EH_dom"/>
</dbReference>
<feature type="region of interest" description="Disordered" evidence="3">
    <location>
        <begin position="758"/>
        <end position="787"/>
    </location>
</feature>
<organism evidence="5 6">
    <name type="scientific">Psilocybe cf. subviscida</name>
    <dbReference type="NCBI Taxonomy" id="2480587"/>
    <lineage>
        <taxon>Eukaryota</taxon>
        <taxon>Fungi</taxon>
        <taxon>Dikarya</taxon>
        <taxon>Basidiomycota</taxon>
        <taxon>Agaricomycotina</taxon>
        <taxon>Agaricomycetes</taxon>
        <taxon>Agaricomycetidae</taxon>
        <taxon>Agaricales</taxon>
        <taxon>Agaricineae</taxon>
        <taxon>Strophariaceae</taxon>
        <taxon>Psilocybe</taxon>
    </lineage>
</organism>
<keyword evidence="2" id="KW-0175">Coiled coil</keyword>
<evidence type="ECO:0000259" key="4">
    <source>
        <dbReference type="PROSITE" id="PS50222"/>
    </source>
</evidence>
<dbReference type="GO" id="GO:0005509">
    <property type="term" value="F:calcium ion binding"/>
    <property type="evidence" value="ECO:0007669"/>
    <property type="project" value="InterPro"/>
</dbReference>
<protein>
    <recommendedName>
        <fullName evidence="4">EF-hand domain-containing protein</fullName>
    </recommendedName>
</protein>
<proteinExistence type="predicted"/>
<feature type="compositionally biased region" description="Low complexity" evidence="3">
    <location>
        <begin position="631"/>
        <end position="643"/>
    </location>
</feature>
<dbReference type="InterPro" id="IPR018247">
    <property type="entry name" value="EF_Hand_1_Ca_BS"/>
</dbReference>
<dbReference type="Gene3D" id="1.10.238.10">
    <property type="entry name" value="EF-hand"/>
    <property type="match status" value="1"/>
</dbReference>
<feature type="compositionally biased region" description="Low complexity" evidence="3">
    <location>
        <begin position="583"/>
        <end position="599"/>
    </location>
</feature>
<keyword evidence="1" id="KW-0106">Calcium</keyword>
<evidence type="ECO:0000256" key="3">
    <source>
        <dbReference type="SAM" id="MobiDB-lite"/>
    </source>
</evidence>
<name>A0A8H5ATB3_9AGAR</name>
<feature type="coiled-coil region" evidence="2">
    <location>
        <begin position="918"/>
        <end position="977"/>
    </location>
</feature>
<dbReference type="SMART" id="SM00054">
    <property type="entry name" value="EFh"/>
    <property type="match status" value="1"/>
</dbReference>
<dbReference type="InterPro" id="IPR011992">
    <property type="entry name" value="EF-hand-dom_pair"/>
</dbReference>
<sequence>MPPHQFKATPDEIELAECIQRTAARRSTGIFSVDAAIRILKESGVPHRQIREIWTMADRDGNGELSNEELCVVIRLAGWVQQRGVKVSERLLAAAGPLPVLKGVPYTPWSPGDRTREQDAPYDSYTPHDIVAPAIEVAEPQQTGVYHFDQPREWHQPGPQLIYPPITVAHMETCRCLFERAGPINGLIDRETAEEVLIRHLHTPFSLLKTLLNLVRTSHRLSLNIFEFTLAAYFVEGLQSRTIKTLPSEIPRGLYDQLWTPILLNAAPTHADGTDERRLDSVTSLSGQSATASVQSSAYDLSLTATPRLSPVRKLEEPAPSFSEPCPSVSSVETRKISKLWKRVAKHCKFEKVLKVSPTKARKTKRESVLCSDVSIKGTIYTQSSGSSFEALERDSFLEPTRGQRVSMDITRLPLIYPSDAGYYATPEPELMEIRHSVGGDVHRLDKVMSYSSDIYEEPDNSNWGNAMSVELTFPLEESMEHEVEIGEREVKSDAGANTELLAMLKDMKEEYTFLSLQMQIMQKTIQKLDQNGRPIAKNVHFASNIEAGLGGRVRDSIQTVSGTSRRTQSLKNSKELAGPRDMLSIRSGSSMSSLSSRGQAYGYDRRRRHHREEESERVQGPRVRRRHSKSSSIYSLSSLESQSEPETASIPRAPDYRRLPEVPTGNTNPTLPLRSILKAQTERRQTRQIKIVNHNDRPGSGKSSPTPSPKRRKRATRRSGITEETLQAWNARFIPVDGILEGRESILAAKQLRKLPRTPRKLPASPALPKHVQSRNLPPLPMASTSKFPGALTDDAYSASSSYIDTDIEINTSRCTSFLDTTLSNMDADTAPSSAASTPRSSSDVSSIFSRHRHSARTTLLTEIDEYNDTVVRDLREAAPELVLQVKRCLLKELRTKSDGTYDGVYDALEIPLESPAQELEKELQEVLSQLRAKEEELKRLEDTHSDVLRQQARELTKLEQEKEELQWTIADQEEQIYNLIGPTAVADLSVELPEYTPGW</sequence>
<feature type="region of interest" description="Disordered" evidence="3">
    <location>
        <begin position="561"/>
        <end position="723"/>
    </location>
</feature>
<feature type="domain" description="EF-hand" evidence="4">
    <location>
        <begin position="45"/>
        <end position="80"/>
    </location>
</feature>
<evidence type="ECO:0000313" key="5">
    <source>
        <dbReference type="EMBL" id="KAF5310193.1"/>
    </source>
</evidence>
<evidence type="ECO:0000256" key="1">
    <source>
        <dbReference type="ARBA" id="ARBA00022837"/>
    </source>
</evidence>
<evidence type="ECO:0000256" key="2">
    <source>
        <dbReference type="SAM" id="Coils"/>
    </source>
</evidence>
<feature type="compositionally biased region" description="Polar residues" evidence="3">
    <location>
        <begin position="561"/>
        <end position="572"/>
    </location>
</feature>
<dbReference type="InterPro" id="IPR002048">
    <property type="entry name" value="EF_hand_dom"/>
</dbReference>
<dbReference type="AlphaFoldDB" id="A0A8H5ATB3"/>
<dbReference type="PROSITE" id="PS50222">
    <property type="entry name" value="EF_HAND_2"/>
    <property type="match status" value="1"/>
</dbReference>
<dbReference type="OrthoDB" id="524326at2759"/>
<accession>A0A8H5ATB3</accession>
<evidence type="ECO:0000313" key="6">
    <source>
        <dbReference type="Proteomes" id="UP000567179"/>
    </source>
</evidence>